<reference evidence="7" key="1">
    <citation type="journal article" date="2016" name="Front. Microbiol.">
        <title>Genome Sequence of the Piezophilic, Mesophilic Sulfate-Reducing Bacterium Desulfovibrio indicus J2T.</title>
        <authorList>
            <person name="Cao J."/>
            <person name="Maignien L."/>
            <person name="Shao Z."/>
            <person name="Alain K."/>
            <person name="Jebbar M."/>
        </authorList>
    </citation>
    <scope>NUCLEOTIDE SEQUENCE</scope>
    <source>
        <strain evidence="7">DSM 16372</strain>
    </source>
</reference>
<dbReference type="RefSeq" id="WP_238231692.1">
    <property type="nucleotide sequence ID" value="NZ_BPQO01000030.1"/>
</dbReference>
<dbReference type="InterPro" id="IPR049453">
    <property type="entry name" value="Memb_transporter_dom"/>
</dbReference>
<keyword evidence="2 5" id="KW-0812">Transmembrane</keyword>
<name>A0AAV4ZU58_9HYPH</name>
<dbReference type="AlphaFoldDB" id="A0AAV4ZU58"/>
<dbReference type="EMBL" id="BPQO01000030">
    <property type="protein sequence ID" value="GJD91651.1"/>
    <property type="molecule type" value="Genomic_DNA"/>
</dbReference>
<feature type="transmembrane region" description="Helical" evidence="5">
    <location>
        <begin position="117"/>
        <end position="136"/>
    </location>
</feature>
<accession>A0AAV4ZU58</accession>
<keyword evidence="8" id="KW-1185">Reference proteome</keyword>
<feature type="domain" description="Integral membrane bound transporter" evidence="6">
    <location>
        <begin position="58"/>
        <end position="180"/>
    </location>
</feature>
<feature type="transmembrane region" description="Helical" evidence="5">
    <location>
        <begin position="92"/>
        <end position="111"/>
    </location>
</feature>
<gene>
    <name evidence="7" type="ORF">BHAOGJBA_5199</name>
</gene>
<evidence type="ECO:0000313" key="7">
    <source>
        <dbReference type="EMBL" id="GJD91651.1"/>
    </source>
</evidence>
<protein>
    <recommendedName>
        <fullName evidence="6">Integral membrane bound transporter domain-containing protein</fullName>
    </recommendedName>
</protein>
<keyword evidence="4 5" id="KW-0472">Membrane</keyword>
<proteinExistence type="predicted"/>
<organism evidence="7 8">
    <name type="scientific">Methylobacterium hispanicum</name>
    <dbReference type="NCBI Taxonomy" id="270350"/>
    <lineage>
        <taxon>Bacteria</taxon>
        <taxon>Pseudomonadati</taxon>
        <taxon>Pseudomonadota</taxon>
        <taxon>Alphaproteobacteria</taxon>
        <taxon>Hyphomicrobiales</taxon>
        <taxon>Methylobacteriaceae</taxon>
        <taxon>Methylobacterium</taxon>
    </lineage>
</organism>
<dbReference type="GO" id="GO:0016020">
    <property type="term" value="C:membrane"/>
    <property type="evidence" value="ECO:0007669"/>
    <property type="project" value="UniProtKB-SubCell"/>
</dbReference>
<evidence type="ECO:0000256" key="4">
    <source>
        <dbReference type="ARBA" id="ARBA00023136"/>
    </source>
</evidence>
<evidence type="ECO:0000256" key="2">
    <source>
        <dbReference type="ARBA" id="ARBA00022692"/>
    </source>
</evidence>
<feature type="transmembrane region" description="Helical" evidence="5">
    <location>
        <begin position="57"/>
        <end position="80"/>
    </location>
</feature>
<dbReference type="Proteomes" id="UP001055247">
    <property type="component" value="Unassembled WGS sequence"/>
</dbReference>
<comment type="caution">
    <text evidence="7">The sequence shown here is derived from an EMBL/GenBank/DDBJ whole genome shotgun (WGS) entry which is preliminary data.</text>
</comment>
<evidence type="ECO:0000259" key="6">
    <source>
        <dbReference type="Pfam" id="PF13515"/>
    </source>
</evidence>
<evidence type="ECO:0000256" key="5">
    <source>
        <dbReference type="SAM" id="Phobius"/>
    </source>
</evidence>
<evidence type="ECO:0000313" key="8">
    <source>
        <dbReference type="Proteomes" id="UP001055247"/>
    </source>
</evidence>
<evidence type="ECO:0000256" key="1">
    <source>
        <dbReference type="ARBA" id="ARBA00004141"/>
    </source>
</evidence>
<keyword evidence="3 5" id="KW-1133">Transmembrane helix</keyword>
<comment type="subcellular location">
    <subcellularLocation>
        <location evidence="1">Membrane</location>
        <topology evidence="1">Multi-pass membrane protein</topology>
    </subcellularLocation>
</comment>
<reference evidence="7" key="2">
    <citation type="submission" date="2021-08" db="EMBL/GenBank/DDBJ databases">
        <authorList>
            <person name="Tani A."/>
            <person name="Ola A."/>
            <person name="Ogura Y."/>
            <person name="Katsura K."/>
            <person name="Hayashi T."/>
        </authorList>
    </citation>
    <scope>NUCLEOTIDE SEQUENCE</scope>
    <source>
        <strain evidence="7">DSM 16372</strain>
    </source>
</reference>
<sequence>MTRARRSGAVAGAVTGAATGAGPAPALPPPASGRRGARPLGPRGLLFVLRCSLSATAAFLAATAIGLGHPVWALMSALIVSQESLAETHRSLGGRILGTVLGAATAVAVHAGFRGAGLDAMAVQVAVITAACAVIARERPAIRVCMWTGPLVLLTATPETPIGATALHRGGEVILGGLVAAGLHGAIERAARPVLERARAEDQEAGRPG</sequence>
<dbReference type="Pfam" id="PF13515">
    <property type="entry name" value="FUSC_2"/>
    <property type="match status" value="1"/>
</dbReference>
<evidence type="ECO:0000256" key="3">
    <source>
        <dbReference type="ARBA" id="ARBA00022989"/>
    </source>
</evidence>